<dbReference type="Gene3D" id="3.30.300.30">
    <property type="match status" value="1"/>
</dbReference>
<comment type="similarity">
    <text evidence="1">Belongs to the ATP-dependent AMP-binding enzyme family.</text>
</comment>
<keyword evidence="3" id="KW-0276">Fatty acid metabolism</keyword>
<keyword evidence="8" id="KW-1185">Reference proteome</keyword>
<sequence>MQTNQWNDPGLRPRAANFDALTPVTFLDRAAKVFPDRIAIVYGNHRESWSEHATTCRRFASALMRAGIKRGDVVALLMTNTPPMLAAHFAVPMAGAVLNTVNTRLDAETISYILEHCEARLLIVDAEFLELAQTALAQIRKPPRLIAFADLQAGFAAPRDVEIYESFLASGDANAPTCKVDDEWTPIAVNYTSGTTGRPKGVVYSHRGAYLSAVSSIVSWGVPKGASYLWTLPLFHCNGWCMPWILALQGGKNVCLRRVDGETIVQLITDERVTHYCGAPIVHALIRDRAQHQDLVFDPSVSALIGGAPPPASLIAAMDSIGVRLTHIYGLTETYGPAAICEQQPAWDRLSDAERADRNARQGVNYALQAGMTVMASNSTAEVKADGSEIGEIVFRGNMTMMGYLKDSEATDRAFDGGWFRSGDLAVLESDGYVRIKDRSKDIIISGGENISSVEVEDILYRHEAVAAAAVVAMPDEKWGEVPVAFVELRDERDISEDALIAHCREHLAHFKCPKRIVLHPIPKTATGKIQKNVLREAIRRNEVSALDSAPAKERARARGIP</sequence>
<dbReference type="InterPro" id="IPR045851">
    <property type="entry name" value="AMP-bd_C_sf"/>
</dbReference>
<gene>
    <name evidence="7" type="ORF">D3878_08380</name>
</gene>
<dbReference type="AlphaFoldDB" id="A0A3A3G472"/>
<dbReference type="Pfam" id="PF13193">
    <property type="entry name" value="AMP-binding_C"/>
    <property type="match status" value="1"/>
</dbReference>
<name>A0A3A3G472_9BURK</name>
<evidence type="ECO:0000256" key="1">
    <source>
        <dbReference type="ARBA" id="ARBA00006432"/>
    </source>
</evidence>
<evidence type="ECO:0000256" key="4">
    <source>
        <dbReference type="ARBA" id="ARBA00023098"/>
    </source>
</evidence>
<dbReference type="InterPro" id="IPR000873">
    <property type="entry name" value="AMP-dep_synth/lig_dom"/>
</dbReference>
<protein>
    <submittedName>
        <fullName evidence="7">Acyl-CoA synthetase</fullName>
    </submittedName>
</protein>
<dbReference type="CDD" id="cd12118">
    <property type="entry name" value="ttLC_FACS_AEE21_like"/>
    <property type="match status" value="1"/>
</dbReference>
<evidence type="ECO:0000259" key="5">
    <source>
        <dbReference type="Pfam" id="PF00501"/>
    </source>
</evidence>
<dbReference type="GO" id="GO:0016874">
    <property type="term" value="F:ligase activity"/>
    <property type="evidence" value="ECO:0007669"/>
    <property type="project" value="UniProtKB-KW"/>
</dbReference>
<dbReference type="Proteomes" id="UP000266327">
    <property type="component" value="Unassembled WGS sequence"/>
</dbReference>
<dbReference type="NCBIfam" id="NF006020">
    <property type="entry name" value="PRK08162.1"/>
    <property type="match status" value="1"/>
</dbReference>
<dbReference type="PROSITE" id="PS00455">
    <property type="entry name" value="AMP_BINDING"/>
    <property type="match status" value="1"/>
</dbReference>
<evidence type="ECO:0000256" key="2">
    <source>
        <dbReference type="ARBA" id="ARBA00022598"/>
    </source>
</evidence>
<dbReference type="OrthoDB" id="9766486at2"/>
<dbReference type="InterPro" id="IPR025110">
    <property type="entry name" value="AMP-bd_C"/>
</dbReference>
<dbReference type="SUPFAM" id="SSF56801">
    <property type="entry name" value="Acetyl-CoA synthetase-like"/>
    <property type="match status" value="1"/>
</dbReference>
<dbReference type="EMBL" id="QYUQ01000002">
    <property type="protein sequence ID" value="RJG01599.1"/>
    <property type="molecule type" value="Genomic_DNA"/>
</dbReference>
<dbReference type="GO" id="GO:0006631">
    <property type="term" value="P:fatty acid metabolic process"/>
    <property type="evidence" value="ECO:0007669"/>
    <property type="project" value="UniProtKB-KW"/>
</dbReference>
<dbReference type="InterPro" id="IPR042099">
    <property type="entry name" value="ANL_N_sf"/>
</dbReference>
<proteinExistence type="inferred from homology"/>
<dbReference type="RefSeq" id="WP_119785042.1">
    <property type="nucleotide sequence ID" value="NZ_QYUQ01000002.1"/>
</dbReference>
<dbReference type="PANTHER" id="PTHR43859:SF4">
    <property type="entry name" value="BUTANOATE--COA LIGASE AAE1-RELATED"/>
    <property type="match status" value="1"/>
</dbReference>
<comment type="caution">
    <text evidence="7">The sequence shown here is derived from an EMBL/GenBank/DDBJ whole genome shotgun (WGS) entry which is preliminary data.</text>
</comment>
<keyword evidence="4" id="KW-0443">Lipid metabolism</keyword>
<feature type="domain" description="AMP-binding enzyme C-terminal" evidence="6">
    <location>
        <begin position="455"/>
        <end position="529"/>
    </location>
</feature>
<dbReference type="InterPro" id="IPR020845">
    <property type="entry name" value="AMP-binding_CS"/>
</dbReference>
<dbReference type="Gene3D" id="3.40.50.12780">
    <property type="entry name" value="N-terminal domain of ligase-like"/>
    <property type="match status" value="1"/>
</dbReference>
<dbReference type="FunFam" id="3.30.300.30:FF:000008">
    <property type="entry name" value="2,3-dihydroxybenzoate-AMP ligase"/>
    <property type="match status" value="1"/>
</dbReference>
<evidence type="ECO:0000259" key="6">
    <source>
        <dbReference type="Pfam" id="PF13193"/>
    </source>
</evidence>
<dbReference type="PANTHER" id="PTHR43859">
    <property type="entry name" value="ACYL-ACTIVATING ENZYME"/>
    <property type="match status" value="1"/>
</dbReference>
<keyword evidence="2" id="KW-0436">Ligase</keyword>
<evidence type="ECO:0000256" key="3">
    <source>
        <dbReference type="ARBA" id="ARBA00022832"/>
    </source>
</evidence>
<dbReference type="Pfam" id="PF00501">
    <property type="entry name" value="AMP-binding"/>
    <property type="match status" value="1"/>
</dbReference>
<organism evidence="7 8">
    <name type="scientific">Noviherbaspirillum sedimenti</name>
    <dbReference type="NCBI Taxonomy" id="2320865"/>
    <lineage>
        <taxon>Bacteria</taxon>
        <taxon>Pseudomonadati</taxon>
        <taxon>Pseudomonadota</taxon>
        <taxon>Betaproteobacteria</taxon>
        <taxon>Burkholderiales</taxon>
        <taxon>Oxalobacteraceae</taxon>
        <taxon>Noviherbaspirillum</taxon>
    </lineage>
</organism>
<evidence type="ECO:0000313" key="8">
    <source>
        <dbReference type="Proteomes" id="UP000266327"/>
    </source>
</evidence>
<accession>A0A3A3G472</accession>
<feature type="domain" description="AMP-dependent synthetase/ligase" evidence="5">
    <location>
        <begin position="27"/>
        <end position="405"/>
    </location>
</feature>
<reference evidence="8" key="1">
    <citation type="submission" date="2018-09" db="EMBL/GenBank/DDBJ databases">
        <authorList>
            <person name="Zhu H."/>
        </authorList>
    </citation>
    <scope>NUCLEOTIDE SEQUENCE [LARGE SCALE GENOMIC DNA]</scope>
    <source>
        <strain evidence="8">K1S02-23</strain>
    </source>
</reference>
<evidence type="ECO:0000313" key="7">
    <source>
        <dbReference type="EMBL" id="RJG01599.1"/>
    </source>
</evidence>